<dbReference type="Proteomes" id="UP000326565">
    <property type="component" value="Unassembled WGS sequence"/>
</dbReference>
<evidence type="ECO:0000256" key="1">
    <source>
        <dbReference type="SAM" id="Phobius"/>
    </source>
</evidence>
<evidence type="ECO:0000313" key="2">
    <source>
        <dbReference type="EMBL" id="KAB8067267.1"/>
    </source>
</evidence>
<gene>
    <name evidence="2" type="ORF">BDV29DRAFT_186478</name>
</gene>
<sequence>MWCVCVLCVCDDNPGPRITVIIIIAHYVSNLMDHFFFFFSLISCPPLSSLLICVFLFILFLHPSTLAYLDLDRLSLSS</sequence>
<protein>
    <submittedName>
        <fullName evidence="2">Uncharacterized protein</fullName>
    </submittedName>
</protein>
<dbReference type="AlphaFoldDB" id="A0A5N5WI90"/>
<proteinExistence type="predicted"/>
<reference evidence="2 3" key="1">
    <citation type="submission" date="2019-04" db="EMBL/GenBank/DDBJ databases">
        <title>Friends and foes A comparative genomics study of 23 Aspergillus species from section Flavi.</title>
        <authorList>
            <consortium name="DOE Joint Genome Institute"/>
            <person name="Kjaerbolling I."/>
            <person name="Vesth T."/>
            <person name="Frisvad J.C."/>
            <person name="Nybo J.L."/>
            <person name="Theobald S."/>
            <person name="Kildgaard S."/>
            <person name="Isbrandt T."/>
            <person name="Kuo A."/>
            <person name="Sato A."/>
            <person name="Lyhne E.K."/>
            <person name="Kogle M.E."/>
            <person name="Wiebenga A."/>
            <person name="Kun R.S."/>
            <person name="Lubbers R.J."/>
            <person name="Makela M.R."/>
            <person name="Barry K."/>
            <person name="Chovatia M."/>
            <person name="Clum A."/>
            <person name="Daum C."/>
            <person name="Haridas S."/>
            <person name="He G."/>
            <person name="LaButti K."/>
            <person name="Lipzen A."/>
            <person name="Mondo S."/>
            <person name="Riley R."/>
            <person name="Salamov A."/>
            <person name="Simmons B.A."/>
            <person name="Magnuson J.K."/>
            <person name="Henrissat B."/>
            <person name="Mortensen U.H."/>
            <person name="Larsen T.O."/>
            <person name="Devries R.P."/>
            <person name="Grigoriev I.V."/>
            <person name="Machida M."/>
            <person name="Baker S.E."/>
            <person name="Andersen M.R."/>
        </authorList>
    </citation>
    <scope>NUCLEOTIDE SEQUENCE [LARGE SCALE GENOMIC DNA]</scope>
    <source>
        <strain evidence="2 3">CBS 151.66</strain>
    </source>
</reference>
<name>A0A5N5WI90_9EURO</name>
<keyword evidence="3" id="KW-1185">Reference proteome</keyword>
<accession>A0A5N5WI90</accession>
<organism evidence="2 3">
    <name type="scientific">Aspergillus leporis</name>
    <dbReference type="NCBI Taxonomy" id="41062"/>
    <lineage>
        <taxon>Eukaryota</taxon>
        <taxon>Fungi</taxon>
        <taxon>Dikarya</taxon>
        <taxon>Ascomycota</taxon>
        <taxon>Pezizomycotina</taxon>
        <taxon>Eurotiomycetes</taxon>
        <taxon>Eurotiomycetidae</taxon>
        <taxon>Eurotiales</taxon>
        <taxon>Aspergillaceae</taxon>
        <taxon>Aspergillus</taxon>
        <taxon>Aspergillus subgen. Circumdati</taxon>
    </lineage>
</organism>
<keyword evidence="1" id="KW-0812">Transmembrane</keyword>
<evidence type="ECO:0000313" key="3">
    <source>
        <dbReference type="Proteomes" id="UP000326565"/>
    </source>
</evidence>
<keyword evidence="1" id="KW-0472">Membrane</keyword>
<keyword evidence="1" id="KW-1133">Transmembrane helix</keyword>
<dbReference type="EMBL" id="ML732518">
    <property type="protein sequence ID" value="KAB8067267.1"/>
    <property type="molecule type" value="Genomic_DNA"/>
</dbReference>
<feature type="transmembrane region" description="Helical" evidence="1">
    <location>
        <begin position="35"/>
        <end position="61"/>
    </location>
</feature>